<dbReference type="Proteomes" id="UP000728185">
    <property type="component" value="Unassembled WGS sequence"/>
</dbReference>
<organism evidence="2 3">
    <name type="scientific">Fasciolopsis buskii</name>
    <dbReference type="NCBI Taxonomy" id="27845"/>
    <lineage>
        <taxon>Eukaryota</taxon>
        <taxon>Metazoa</taxon>
        <taxon>Spiralia</taxon>
        <taxon>Lophotrochozoa</taxon>
        <taxon>Platyhelminthes</taxon>
        <taxon>Trematoda</taxon>
        <taxon>Digenea</taxon>
        <taxon>Plagiorchiida</taxon>
        <taxon>Echinostomata</taxon>
        <taxon>Echinostomatoidea</taxon>
        <taxon>Fasciolidae</taxon>
        <taxon>Fasciolopsis</taxon>
    </lineage>
</organism>
<keyword evidence="3" id="KW-1185">Reference proteome</keyword>
<feature type="compositionally biased region" description="Low complexity" evidence="1">
    <location>
        <begin position="114"/>
        <end position="124"/>
    </location>
</feature>
<reference evidence="2" key="1">
    <citation type="submission" date="2019-05" db="EMBL/GenBank/DDBJ databases">
        <title>Annotation for the trematode Fasciolopsis buski.</title>
        <authorList>
            <person name="Choi Y.-J."/>
        </authorList>
    </citation>
    <scope>NUCLEOTIDE SEQUENCE</scope>
    <source>
        <strain evidence="2">HT</strain>
        <tissue evidence="2">Whole worm</tissue>
    </source>
</reference>
<feature type="compositionally biased region" description="Polar residues" evidence="1">
    <location>
        <begin position="26"/>
        <end position="53"/>
    </location>
</feature>
<feature type="compositionally biased region" description="Polar residues" evidence="1">
    <location>
        <begin position="80"/>
        <end position="94"/>
    </location>
</feature>
<protein>
    <submittedName>
        <fullName evidence="2">Uncharacterized protein</fullName>
    </submittedName>
</protein>
<evidence type="ECO:0000313" key="2">
    <source>
        <dbReference type="EMBL" id="KAA0195888.1"/>
    </source>
</evidence>
<feature type="compositionally biased region" description="Basic residues" evidence="1">
    <location>
        <begin position="1"/>
        <end position="10"/>
    </location>
</feature>
<gene>
    <name evidence="2" type="ORF">FBUS_03719</name>
</gene>
<comment type="caution">
    <text evidence="2">The sequence shown here is derived from an EMBL/GenBank/DDBJ whole genome shotgun (WGS) entry which is preliminary data.</text>
</comment>
<feature type="region of interest" description="Disordered" evidence="1">
    <location>
        <begin position="368"/>
        <end position="395"/>
    </location>
</feature>
<feature type="region of interest" description="Disordered" evidence="1">
    <location>
        <begin position="447"/>
        <end position="467"/>
    </location>
</feature>
<evidence type="ECO:0000313" key="3">
    <source>
        <dbReference type="Proteomes" id="UP000728185"/>
    </source>
</evidence>
<accession>A0A8E0VNN8</accession>
<evidence type="ECO:0000256" key="1">
    <source>
        <dbReference type="SAM" id="MobiDB-lite"/>
    </source>
</evidence>
<dbReference type="EMBL" id="LUCM01003383">
    <property type="protein sequence ID" value="KAA0195888.1"/>
    <property type="molecule type" value="Genomic_DNA"/>
</dbReference>
<feature type="region of interest" description="Disordered" evidence="1">
    <location>
        <begin position="1"/>
        <end position="128"/>
    </location>
</feature>
<dbReference type="OrthoDB" id="6247689at2759"/>
<feature type="compositionally biased region" description="Basic and acidic residues" evidence="1">
    <location>
        <begin position="447"/>
        <end position="464"/>
    </location>
</feature>
<proteinExistence type="predicted"/>
<name>A0A8E0VNN8_9TREM</name>
<sequence length="502" mass="54582">MMKEHRRINSRHANSFDQPKFCRGSSGRSGSYQTDSLRINHTKRNSTAISSRESFPPFKEKPNSRIPFPPSAFGLGTLTKGISNTSQTSHSPMESSEALPLSILSNGLPVGEKSPSSSDNSMPSFGAKPEPTVPFSPFESTYLLSSINEAYARLLSRQFQSQQPTTTQNTDPNSIPTLRAISPSSPHLDISLNPLLGRNGEGSVVYRRPYSGRPNKENAKKIGDAVRTGFALPRSIPPTLSSAPLSQPRPMNPPLGSFFPQSSIKTSPDHTQVTMLNGSRPTHSYGLEKRTNPTNSCHPPVPPTSVFPFQPYSSSPAELSQLPSGPLSCGVGSAPAHPMPNPYESSFYSILGAIFVNWAQRNVDRKGAVDRPSYPSVRPTVSERESGSFASKSDINGFNDGMSPVDLVARNVDRPKVFHRGSNTAESTESNDTILSIEKLLEVPSNKAKESTAVRKHDVSKAASDESPLNQFRLPSLPFSVPELSFLSNTFTKQLKDRSSRA</sequence>
<dbReference type="AlphaFoldDB" id="A0A8E0VNN8"/>